<dbReference type="PROSITE" id="PS51782">
    <property type="entry name" value="LYSM"/>
    <property type="match status" value="1"/>
</dbReference>
<feature type="chain" id="PRO_5007562016" description="LysM domain-containing protein" evidence="2">
    <location>
        <begin position="31"/>
        <end position="533"/>
    </location>
</feature>
<sequence length="533" mass="54121">MPRSATQPAAPVLLLAVSAALLLVVAESAASPPPACAKYVTAKAGDTCTSVWLIANKKWSKADFAALNPGVACPKLKKGARICIAVALPAPAVFVSAGFTHTCAVLEDPATRTRGLKCFGDNRYGQLGLGDTVGRGDQPGELGDMLKVVDLGPGYNISNVEAGVYFTCALLSGPGGRIVKCWGNLNGNWDLGGSLYGQMGAALKPVPLGAGLEPSAIGVGDLQACAVLQPGGLVKCWGSNPAGQLGQGDTRPRWPSVPTDMGINLRPVWLGQVGSGLLPGPQVPLAATAVTGGAHHTCALLQPGGIVKCWGANNFGQLGQGDTWNRGDRPDQMGNSLEPVALGTGLSAVAVSAGWYHTCALLQPGGLVKCWGVNSGGELGQGDTENRGDQPGEMGDALKPVDLGPGLTAVALSAGSGYSCALLQPGGVVKCWGDWHNGRLGLGEQVNHGDGPRQMGAGLKPVELGRGLNVSALSGGLNHACVVLQPGGLVKCWGYNNWGQLGQGDLVDRGDDAGEMGDALKPVGLGRLIAAAT</sequence>
<keyword evidence="5" id="KW-1185">Reference proteome</keyword>
<dbReference type="InterPro" id="IPR036779">
    <property type="entry name" value="LysM_dom_sf"/>
</dbReference>
<comment type="caution">
    <text evidence="4">The sequence shown here is derived from an EMBL/GenBank/DDBJ whole genome shotgun (WGS) entry which is preliminary data.</text>
</comment>
<dbReference type="PANTHER" id="PTHR45982">
    <property type="entry name" value="REGULATOR OF CHROMOSOME CONDENSATION"/>
    <property type="match status" value="1"/>
</dbReference>
<dbReference type="InterPro" id="IPR009091">
    <property type="entry name" value="RCC1/BLIP-II"/>
</dbReference>
<dbReference type="GO" id="GO:0005085">
    <property type="term" value="F:guanyl-nucleotide exchange factor activity"/>
    <property type="evidence" value="ECO:0007669"/>
    <property type="project" value="TreeGrafter"/>
</dbReference>
<feature type="repeat" description="RCC1" evidence="1">
    <location>
        <begin position="305"/>
        <end position="364"/>
    </location>
</feature>
<evidence type="ECO:0000313" key="5">
    <source>
        <dbReference type="Proteomes" id="UP000075714"/>
    </source>
</evidence>
<keyword evidence="2" id="KW-0732">Signal</keyword>
<dbReference type="EMBL" id="LSYV01000042">
    <property type="protein sequence ID" value="KXZ46769.1"/>
    <property type="molecule type" value="Genomic_DNA"/>
</dbReference>
<evidence type="ECO:0000313" key="4">
    <source>
        <dbReference type="EMBL" id="KXZ46769.1"/>
    </source>
</evidence>
<dbReference type="OrthoDB" id="538768at2759"/>
<dbReference type="AlphaFoldDB" id="A0A150GAA4"/>
<dbReference type="SMART" id="SM00257">
    <property type="entry name" value="LysM"/>
    <property type="match status" value="1"/>
</dbReference>
<evidence type="ECO:0000256" key="1">
    <source>
        <dbReference type="PROSITE-ProRule" id="PRU00235"/>
    </source>
</evidence>
<dbReference type="GO" id="GO:0005737">
    <property type="term" value="C:cytoplasm"/>
    <property type="evidence" value="ECO:0007669"/>
    <property type="project" value="TreeGrafter"/>
</dbReference>
<feature type="signal peptide" evidence="2">
    <location>
        <begin position="1"/>
        <end position="30"/>
    </location>
</feature>
<dbReference type="Gene3D" id="2.130.10.30">
    <property type="entry name" value="Regulator of chromosome condensation 1/beta-lactamase-inhibitor protein II"/>
    <property type="match status" value="2"/>
</dbReference>
<accession>A0A150GAA4</accession>
<dbReference type="PROSITE" id="PS50012">
    <property type="entry name" value="RCC1_3"/>
    <property type="match status" value="4"/>
</dbReference>
<dbReference type="PANTHER" id="PTHR45982:SF1">
    <property type="entry name" value="REGULATOR OF CHROMOSOME CONDENSATION"/>
    <property type="match status" value="1"/>
</dbReference>
<gene>
    <name evidence="4" type="ORF">GPECTOR_41g734</name>
</gene>
<reference evidence="5" key="1">
    <citation type="journal article" date="2016" name="Nat. Commun.">
        <title>The Gonium pectorale genome demonstrates co-option of cell cycle regulation during the evolution of multicellularity.</title>
        <authorList>
            <person name="Hanschen E.R."/>
            <person name="Marriage T.N."/>
            <person name="Ferris P.J."/>
            <person name="Hamaji T."/>
            <person name="Toyoda A."/>
            <person name="Fujiyama A."/>
            <person name="Neme R."/>
            <person name="Noguchi H."/>
            <person name="Minakuchi Y."/>
            <person name="Suzuki M."/>
            <person name="Kawai-Toyooka H."/>
            <person name="Smith D.R."/>
            <person name="Sparks H."/>
            <person name="Anderson J."/>
            <person name="Bakaric R."/>
            <person name="Luria V."/>
            <person name="Karger A."/>
            <person name="Kirschner M.W."/>
            <person name="Durand P.M."/>
            <person name="Michod R.E."/>
            <person name="Nozaki H."/>
            <person name="Olson B.J."/>
        </authorList>
    </citation>
    <scope>NUCLEOTIDE SEQUENCE [LARGE SCALE GENOMIC DNA]</scope>
    <source>
        <strain evidence="5">NIES-2863</strain>
    </source>
</reference>
<dbReference type="InterPro" id="IPR000408">
    <property type="entry name" value="Reg_chr_condens"/>
</dbReference>
<evidence type="ECO:0000259" key="3">
    <source>
        <dbReference type="PROSITE" id="PS51782"/>
    </source>
</evidence>
<protein>
    <recommendedName>
        <fullName evidence="3">LysM domain-containing protein</fullName>
    </recommendedName>
</protein>
<dbReference type="STRING" id="33097.A0A150GAA4"/>
<organism evidence="4 5">
    <name type="scientific">Gonium pectorale</name>
    <name type="common">Green alga</name>
    <dbReference type="NCBI Taxonomy" id="33097"/>
    <lineage>
        <taxon>Eukaryota</taxon>
        <taxon>Viridiplantae</taxon>
        <taxon>Chlorophyta</taxon>
        <taxon>core chlorophytes</taxon>
        <taxon>Chlorophyceae</taxon>
        <taxon>CS clade</taxon>
        <taxon>Chlamydomonadales</taxon>
        <taxon>Volvocaceae</taxon>
        <taxon>Gonium</taxon>
    </lineage>
</organism>
<feature type="repeat" description="RCC1" evidence="1">
    <location>
        <begin position="232"/>
        <end position="303"/>
    </location>
</feature>
<feature type="repeat" description="RCC1" evidence="1">
    <location>
        <begin position="366"/>
        <end position="425"/>
    </location>
</feature>
<name>A0A150GAA4_GONPE</name>
<dbReference type="Gene3D" id="3.10.350.10">
    <property type="entry name" value="LysM domain"/>
    <property type="match status" value="1"/>
</dbReference>
<dbReference type="SUPFAM" id="SSF50985">
    <property type="entry name" value="RCC1/BLIP-II"/>
    <property type="match status" value="2"/>
</dbReference>
<dbReference type="Pfam" id="PF01476">
    <property type="entry name" value="LysM"/>
    <property type="match status" value="1"/>
</dbReference>
<dbReference type="InterPro" id="IPR051553">
    <property type="entry name" value="Ran_GTPase-activating"/>
</dbReference>
<feature type="domain" description="LysM" evidence="3">
    <location>
        <begin position="38"/>
        <end position="84"/>
    </location>
</feature>
<dbReference type="Proteomes" id="UP000075714">
    <property type="component" value="Unassembled WGS sequence"/>
</dbReference>
<evidence type="ECO:0000256" key="2">
    <source>
        <dbReference type="SAM" id="SignalP"/>
    </source>
</evidence>
<proteinExistence type="predicted"/>
<feature type="repeat" description="RCC1" evidence="1">
    <location>
        <begin position="427"/>
        <end position="486"/>
    </location>
</feature>
<dbReference type="InterPro" id="IPR018392">
    <property type="entry name" value="LysM"/>
</dbReference>
<dbReference type="Pfam" id="PF00415">
    <property type="entry name" value="RCC1"/>
    <property type="match status" value="1"/>
</dbReference>